<dbReference type="RefSeq" id="XP_065656535.1">
    <property type="nucleotide sequence ID" value="XM_065800463.1"/>
</dbReference>
<dbReference type="PANTHER" id="PTHR15963">
    <property type="entry name" value="GENERAL RECEPTOR FOR PHOSPHOINOSITIDES 1-ASSOCIATED SCAFFOLD PROTEIN-RELATED"/>
    <property type="match status" value="1"/>
</dbReference>
<feature type="coiled-coil region" evidence="3">
    <location>
        <begin position="574"/>
        <end position="601"/>
    </location>
</feature>
<feature type="coiled-coil region" evidence="3">
    <location>
        <begin position="123"/>
        <end position="151"/>
    </location>
</feature>
<dbReference type="GeneID" id="100215135"/>
<evidence type="ECO:0000259" key="4">
    <source>
        <dbReference type="PROSITE" id="PS50106"/>
    </source>
</evidence>
<dbReference type="PROSITE" id="PS50106">
    <property type="entry name" value="PDZ"/>
    <property type="match status" value="1"/>
</dbReference>
<protein>
    <submittedName>
        <fullName evidence="6 7">Uncharacterized protein LOC100215135 isoform X3</fullName>
    </submittedName>
</protein>
<evidence type="ECO:0000256" key="2">
    <source>
        <dbReference type="ARBA" id="ARBA00022490"/>
    </source>
</evidence>
<dbReference type="InterPro" id="IPR001478">
    <property type="entry name" value="PDZ"/>
</dbReference>
<name>A0ABM4C4P3_HYDVU</name>
<dbReference type="InterPro" id="IPR036034">
    <property type="entry name" value="PDZ_sf"/>
</dbReference>
<dbReference type="SMART" id="SM00228">
    <property type="entry name" value="PDZ"/>
    <property type="match status" value="1"/>
</dbReference>
<evidence type="ECO:0000256" key="1">
    <source>
        <dbReference type="ARBA" id="ARBA00004496"/>
    </source>
</evidence>
<dbReference type="RefSeq" id="XP_065656534.1">
    <property type="nucleotide sequence ID" value="XM_065800462.1"/>
</dbReference>
<reference evidence="6 7" key="1">
    <citation type="submission" date="2025-05" db="UniProtKB">
        <authorList>
            <consortium name="RefSeq"/>
        </authorList>
    </citation>
    <scope>IDENTIFICATION</scope>
</reference>
<evidence type="ECO:0000313" key="5">
    <source>
        <dbReference type="Proteomes" id="UP001652625"/>
    </source>
</evidence>
<dbReference type="Gene3D" id="2.30.42.10">
    <property type="match status" value="1"/>
</dbReference>
<evidence type="ECO:0000313" key="6">
    <source>
        <dbReference type="RefSeq" id="XP_065656534.1"/>
    </source>
</evidence>
<keyword evidence="3" id="KW-0175">Coiled coil</keyword>
<keyword evidence="2" id="KW-0963">Cytoplasm</keyword>
<organism evidence="5 6">
    <name type="scientific">Hydra vulgaris</name>
    <name type="common">Hydra</name>
    <name type="synonym">Hydra attenuata</name>
    <dbReference type="NCBI Taxonomy" id="6087"/>
    <lineage>
        <taxon>Eukaryota</taxon>
        <taxon>Metazoa</taxon>
        <taxon>Cnidaria</taxon>
        <taxon>Hydrozoa</taxon>
        <taxon>Hydroidolina</taxon>
        <taxon>Anthoathecata</taxon>
        <taxon>Aplanulata</taxon>
        <taxon>Hydridae</taxon>
        <taxon>Hydra</taxon>
    </lineage>
</organism>
<gene>
    <name evidence="6 7" type="primary">LOC100215135</name>
</gene>
<accession>A0ABM4C4P3</accession>
<proteinExistence type="predicted"/>
<sequence length="757" mass="86971">MKFVKYLMDKKRAQINFPVKEKTKCPADFIEEEMSPLPKQKNQKLAALKKSLLEMKELAIQFDQQMINFFGNKGVFKRDEFVCQINKDYYLISGRRDTLIPAHTNVTVFGQLRNRRWRCFVERNDILSSLKNLLRDLKNKEEDEVDDIMKKINNIPEYPLIGSLPNSVLNFVKSSAEKCIPSTIFCDNNNNCGELSACFDSDFCFSSAGLYSKCDLSHSFLENSNLGIVHSISTFSHDASIDSAISDCGSINEVVLPDKSNDWERLATNDMKRLTIYDPERLCNEDSETSSLIDQTITDSETSDYESNTESSSSAFINASDTHLHTSLSTGEFFSKSKDIIITKKLKRRGIRISVGSSSSDEEDNQIKESLQRTYISNAVFKDMFSEKQTSCNEDTEWNQSDKNYIRVRPRKELKHSFSYDQINGSRDVSIKLDVLRRFSKKSIIFKQEKSRMRQMLDDVGTGADVKPPRNEWRTLKLSKHTDQDFGFSTQKYTFQKCDGTVENRVFVDNVIDEGSAYLGGLRKGDVILKVNNEKVEDIDYNKILEHIQGDKDQLEIVVKYMDAVNHRALTESLKEKEAELAARKLLLEKLEKEIEELYSLNLNEYDSDKEDINRSSIYSNASDNGLNTSDLSDDIEIKIRETEIFPSCDSLEQIEFLGINELSIETDLLDSYSEKNKNGPTVRRAESMPVQKNKSNLNFKFKTTNEEYRISDIIEEHNCVNQNVNCEETRNDNGNSIHISNRTKSYKKAIKYKTKI</sequence>
<dbReference type="PANTHER" id="PTHR15963:SF5">
    <property type="entry name" value="SHORT SPINDLE 6, ISOFORM A"/>
    <property type="match status" value="1"/>
</dbReference>
<keyword evidence="5" id="KW-1185">Reference proteome</keyword>
<dbReference type="Pfam" id="PF00595">
    <property type="entry name" value="PDZ"/>
    <property type="match status" value="1"/>
</dbReference>
<feature type="domain" description="PDZ" evidence="4">
    <location>
        <begin position="475"/>
        <end position="563"/>
    </location>
</feature>
<dbReference type="Proteomes" id="UP001652625">
    <property type="component" value="Chromosome 06"/>
</dbReference>
<evidence type="ECO:0000256" key="3">
    <source>
        <dbReference type="SAM" id="Coils"/>
    </source>
</evidence>
<dbReference type="SUPFAM" id="SSF50156">
    <property type="entry name" value="PDZ domain-like"/>
    <property type="match status" value="1"/>
</dbReference>
<dbReference type="InterPro" id="IPR052122">
    <property type="entry name" value="Intracell_Traff_Signaling_Reg"/>
</dbReference>
<evidence type="ECO:0000313" key="7">
    <source>
        <dbReference type="RefSeq" id="XP_065656535.1"/>
    </source>
</evidence>
<comment type="subcellular location">
    <subcellularLocation>
        <location evidence="1">Cytoplasm</location>
    </subcellularLocation>
</comment>